<proteinExistence type="predicted"/>
<evidence type="ECO:0000313" key="2">
    <source>
        <dbReference type="Proteomes" id="UP000192582"/>
    </source>
</evidence>
<accession>A0A1W1UB62</accession>
<dbReference type="AlphaFoldDB" id="A0A1W1UB62"/>
<gene>
    <name evidence="1" type="ORF">SAMN00790413_06591</name>
</gene>
<protein>
    <submittedName>
        <fullName evidence="1">Uncharacterized protein</fullName>
    </submittedName>
</protein>
<evidence type="ECO:0000313" key="1">
    <source>
        <dbReference type="EMBL" id="SMB78293.1"/>
    </source>
</evidence>
<sequence length="83" mass="8882">MHQLTITFPVKTDRPISPEDQKAIERHALAMFANAIRNAGAMGDVGWDETVPEYALAEPITAVLLAPLVEEVSGNPTDVPSGV</sequence>
<dbReference type="Proteomes" id="UP000192582">
    <property type="component" value="Unassembled WGS sequence"/>
</dbReference>
<reference evidence="1 2" key="1">
    <citation type="submission" date="2017-04" db="EMBL/GenBank/DDBJ databases">
        <authorList>
            <person name="Afonso C.L."/>
            <person name="Miller P.J."/>
            <person name="Scott M.A."/>
            <person name="Spackman E."/>
            <person name="Goraichik I."/>
            <person name="Dimitrov K.M."/>
            <person name="Suarez D.L."/>
            <person name="Swayne D.E."/>
        </authorList>
    </citation>
    <scope>NUCLEOTIDE SEQUENCE [LARGE SCALE GENOMIC DNA]</scope>
    <source>
        <strain evidence="1 2">KR-140</strain>
    </source>
</reference>
<dbReference type="EMBL" id="FWWU01000002">
    <property type="protein sequence ID" value="SMB78293.1"/>
    <property type="molecule type" value="Genomic_DNA"/>
</dbReference>
<dbReference type="RefSeq" id="WP_084045174.1">
    <property type="nucleotide sequence ID" value="NZ_FWWU01000002.1"/>
</dbReference>
<keyword evidence="2" id="KW-1185">Reference proteome</keyword>
<name>A0A1W1UB62_9DEIO</name>
<organism evidence="1 2">
    <name type="scientific">Deinococcus hopiensis KR-140</name>
    <dbReference type="NCBI Taxonomy" id="695939"/>
    <lineage>
        <taxon>Bacteria</taxon>
        <taxon>Thermotogati</taxon>
        <taxon>Deinococcota</taxon>
        <taxon>Deinococci</taxon>
        <taxon>Deinococcales</taxon>
        <taxon>Deinococcaceae</taxon>
        <taxon>Deinococcus</taxon>
    </lineage>
</organism>